<evidence type="ECO:0000313" key="3">
    <source>
        <dbReference type="Proteomes" id="UP000024404"/>
    </source>
</evidence>
<dbReference type="AlphaFoldDB" id="A0A2K6WD49"/>
<proteinExistence type="predicted"/>
<reference evidence="3" key="1">
    <citation type="submission" date="2013-10" db="EMBL/GenBank/DDBJ databases">
        <title>Genome sequencing of Onchocerca volvulus.</title>
        <authorList>
            <person name="Cotton J."/>
            <person name="Tsai J."/>
            <person name="Stanley E."/>
            <person name="Tracey A."/>
            <person name="Holroyd N."/>
            <person name="Lustigman S."/>
            <person name="Berriman M."/>
        </authorList>
    </citation>
    <scope>NUCLEOTIDE SEQUENCE</scope>
</reference>
<evidence type="ECO:0000313" key="2">
    <source>
        <dbReference type="EnsemblMetazoa" id="OVOC7097.1"/>
    </source>
</evidence>
<name>A0A2K6WD49_ONCVO</name>
<dbReference type="EnsemblMetazoa" id="OVOC7097.2">
    <property type="protein sequence ID" value="OVOC7097.2"/>
    <property type="gene ID" value="WBGene00243906"/>
</dbReference>
<dbReference type="Proteomes" id="UP000024404">
    <property type="component" value="Unassembled WGS sequence"/>
</dbReference>
<organism evidence="2 3">
    <name type="scientific">Onchocerca volvulus</name>
    <dbReference type="NCBI Taxonomy" id="6282"/>
    <lineage>
        <taxon>Eukaryota</taxon>
        <taxon>Metazoa</taxon>
        <taxon>Ecdysozoa</taxon>
        <taxon>Nematoda</taxon>
        <taxon>Chromadorea</taxon>
        <taxon>Rhabditida</taxon>
        <taxon>Spirurina</taxon>
        <taxon>Spiruromorpha</taxon>
        <taxon>Filarioidea</taxon>
        <taxon>Onchocercidae</taxon>
        <taxon>Onchocerca</taxon>
    </lineage>
</organism>
<feature type="transmembrane region" description="Helical" evidence="1">
    <location>
        <begin position="45"/>
        <end position="72"/>
    </location>
</feature>
<dbReference type="EMBL" id="CMVM020000188">
    <property type="status" value="NOT_ANNOTATED_CDS"/>
    <property type="molecule type" value="Genomic_DNA"/>
</dbReference>
<keyword evidence="1" id="KW-1133">Transmembrane helix</keyword>
<keyword evidence="1" id="KW-0812">Transmembrane</keyword>
<sequence length="81" mass="9363">MNFSIPITRMMKTTVKKQAPENFSIPNTQVMKIPMKKQAQKDKKMLPYLLIVISIAVGFISMTIFSLLYFHYILSPPLEMP</sequence>
<evidence type="ECO:0000256" key="1">
    <source>
        <dbReference type="SAM" id="Phobius"/>
    </source>
</evidence>
<keyword evidence="1" id="KW-0472">Membrane</keyword>
<protein>
    <submittedName>
        <fullName evidence="2">Uncharacterized protein</fullName>
    </submittedName>
</protein>
<reference evidence="2" key="2">
    <citation type="submission" date="2018-02" db="UniProtKB">
        <authorList>
            <consortium name="EnsemblMetazoa"/>
        </authorList>
    </citation>
    <scope>IDENTIFICATION</scope>
</reference>
<dbReference type="EnsemblMetazoa" id="OVOC7097.1">
    <property type="protein sequence ID" value="OVOC7097.1"/>
    <property type="gene ID" value="WBGene00243906"/>
</dbReference>
<keyword evidence="3" id="KW-1185">Reference proteome</keyword>
<accession>A0A2K6WD49</accession>